<dbReference type="SUPFAM" id="SSF46548">
    <property type="entry name" value="alpha-helical ferredoxin"/>
    <property type="match status" value="1"/>
</dbReference>
<keyword evidence="3" id="KW-0560">Oxidoreductase</keyword>
<organism evidence="7 8">
    <name type="scientific">Finegoldia magna</name>
    <name type="common">Peptostreptococcus magnus</name>
    <dbReference type="NCBI Taxonomy" id="1260"/>
    <lineage>
        <taxon>Bacteria</taxon>
        <taxon>Bacillati</taxon>
        <taxon>Bacillota</taxon>
        <taxon>Tissierellia</taxon>
        <taxon>Tissierellales</taxon>
        <taxon>Peptoniphilaceae</taxon>
        <taxon>Finegoldia</taxon>
    </lineage>
</organism>
<dbReference type="GO" id="GO:0046872">
    <property type="term" value="F:metal ion binding"/>
    <property type="evidence" value="ECO:0007669"/>
    <property type="project" value="UniProtKB-KW"/>
</dbReference>
<accession>A0A233V8D7</accession>
<dbReference type="PROSITE" id="PS51379">
    <property type="entry name" value="4FE4S_FER_2"/>
    <property type="match status" value="1"/>
</dbReference>
<keyword evidence="2" id="KW-0479">Metal-binding</keyword>
<evidence type="ECO:0000256" key="5">
    <source>
        <dbReference type="ARBA" id="ARBA00023014"/>
    </source>
</evidence>
<evidence type="ECO:0000256" key="2">
    <source>
        <dbReference type="ARBA" id="ARBA00022723"/>
    </source>
</evidence>
<sequence>MISNKSTNDYLQEVKDKCIECGKCTKCCPFLTKYKINLKDFADRQDLAFSCFLCQKCEAVCPVDLDGKKISLIHRKANPKFESVKKQKENYFFKNKSKRKTKDLLYLGCNFPAFYPDTTKYLMELFNKEGFDYSIDCCNLPSDYTGFENNYMERFEKELKDKEVKRIVCVCPNCFHKFYKNLSVEVITIFKWLEERDMIQDIDEEVNVFFPCSDRYNHIIFEEIKRHIKGFNNKYISTNCCGAGGIAGKSEKDIATQMQNSIKNEKMYTYCATCSSKFVAHNEVHHFVSKMVGIDEKCDPSFFKNALKGKFRGRK</sequence>
<dbReference type="InterPro" id="IPR004017">
    <property type="entry name" value="Cys_rich_dom"/>
</dbReference>
<dbReference type="PANTHER" id="PTHR43255">
    <property type="entry name" value="IRON-SULFUR-BINDING OXIDOREDUCTASE FADF-RELATED-RELATED"/>
    <property type="match status" value="1"/>
</dbReference>
<dbReference type="RefSeq" id="WP_094205261.1">
    <property type="nucleotide sequence ID" value="NZ_NDYC01000009.1"/>
</dbReference>
<dbReference type="AlphaFoldDB" id="A0A233V8D7"/>
<dbReference type="Gene3D" id="3.30.70.20">
    <property type="match status" value="1"/>
</dbReference>
<evidence type="ECO:0000256" key="1">
    <source>
        <dbReference type="ARBA" id="ARBA00022485"/>
    </source>
</evidence>
<gene>
    <name evidence="7" type="ORF">B9N49_01760</name>
</gene>
<reference evidence="8" key="1">
    <citation type="submission" date="2017-04" db="EMBL/GenBank/DDBJ databases">
        <title>Finegoldia magna isolated from orthopedic joint implant-associated infections.</title>
        <authorList>
            <person name="Bjorklund S."/>
            <person name="Bruggemann H."/>
            <person name="Jensen A."/>
            <person name="Hellmark B."/>
            <person name="Soderquist B."/>
        </authorList>
    </citation>
    <scope>NUCLEOTIDE SEQUENCE [LARGE SCALE GENOMIC DNA]</scope>
    <source>
        <strain evidence="8">CCUG 54800</strain>
    </source>
</reference>
<feature type="domain" description="4Fe-4S ferredoxin-type" evidence="6">
    <location>
        <begin position="9"/>
        <end position="39"/>
    </location>
</feature>
<dbReference type="GO" id="GO:0016491">
    <property type="term" value="F:oxidoreductase activity"/>
    <property type="evidence" value="ECO:0007669"/>
    <property type="project" value="UniProtKB-KW"/>
</dbReference>
<evidence type="ECO:0000313" key="7">
    <source>
        <dbReference type="EMBL" id="OXZ28652.1"/>
    </source>
</evidence>
<protein>
    <submittedName>
        <fullName evidence="7">[Fe-S]-binding protein</fullName>
    </submittedName>
</protein>
<comment type="caution">
    <text evidence="7">The sequence shown here is derived from an EMBL/GenBank/DDBJ whole genome shotgun (WGS) entry which is preliminary data.</text>
</comment>
<dbReference type="GO" id="GO:0051539">
    <property type="term" value="F:4 iron, 4 sulfur cluster binding"/>
    <property type="evidence" value="ECO:0007669"/>
    <property type="project" value="UniProtKB-KW"/>
</dbReference>
<dbReference type="Proteomes" id="UP000215413">
    <property type="component" value="Unassembled WGS sequence"/>
</dbReference>
<dbReference type="Pfam" id="PF02754">
    <property type="entry name" value="CCG"/>
    <property type="match status" value="2"/>
</dbReference>
<keyword evidence="4" id="KW-0408">Iron</keyword>
<dbReference type="PROSITE" id="PS00198">
    <property type="entry name" value="4FE4S_FER_1"/>
    <property type="match status" value="1"/>
</dbReference>
<dbReference type="EMBL" id="NDYC01000009">
    <property type="protein sequence ID" value="OXZ28652.1"/>
    <property type="molecule type" value="Genomic_DNA"/>
</dbReference>
<dbReference type="InterPro" id="IPR017896">
    <property type="entry name" value="4Fe4S_Fe-S-bd"/>
</dbReference>
<proteinExistence type="predicted"/>
<evidence type="ECO:0000313" key="8">
    <source>
        <dbReference type="Proteomes" id="UP000215413"/>
    </source>
</evidence>
<dbReference type="InterPro" id="IPR051460">
    <property type="entry name" value="HdrC_iron-sulfur_subunit"/>
</dbReference>
<dbReference type="Pfam" id="PF13534">
    <property type="entry name" value="Fer4_17"/>
    <property type="match status" value="1"/>
</dbReference>
<dbReference type="InterPro" id="IPR017900">
    <property type="entry name" value="4Fe4S_Fe_S_CS"/>
</dbReference>
<evidence type="ECO:0000259" key="6">
    <source>
        <dbReference type="PROSITE" id="PS51379"/>
    </source>
</evidence>
<name>A0A233V8D7_FINMA</name>
<dbReference type="PANTHER" id="PTHR43255:SF1">
    <property type="entry name" value="IRON-SULFUR-BINDING OXIDOREDUCTASE FADF-RELATED"/>
    <property type="match status" value="1"/>
</dbReference>
<evidence type="ECO:0000256" key="4">
    <source>
        <dbReference type="ARBA" id="ARBA00023004"/>
    </source>
</evidence>
<keyword evidence="1" id="KW-0004">4Fe-4S</keyword>
<keyword evidence="5" id="KW-0411">Iron-sulfur</keyword>
<evidence type="ECO:0000256" key="3">
    <source>
        <dbReference type="ARBA" id="ARBA00023002"/>
    </source>
</evidence>
<dbReference type="GO" id="GO:0005886">
    <property type="term" value="C:plasma membrane"/>
    <property type="evidence" value="ECO:0007669"/>
    <property type="project" value="TreeGrafter"/>
</dbReference>